<evidence type="ECO:0000313" key="3">
    <source>
        <dbReference type="EMBL" id="WAX56842.1"/>
    </source>
</evidence>
<gene>
    <name evidence="3" type="ORF">M6B22_20290</name>
</gene>
<feature type="transmembrane region" description="Helical" evidence="2">
    <location>
        <begin position="53"/>
        <end position="74"/>
    </location>
</feature>
<dbReference type="EMBL" id="CP097463">
    <property type="protein sequence ID" value="WAX56842.1"/>
    <property type="molecule type" value="Genomic_DNA"/>
</dbReference>
<organism evidence="3 4">
    <name type="scientific">Jatrophihabitans cynanchi</name>
    <dbReference type="NCBI Taxonomy" id="2944128"/>
    <lineage>
        <taxon>Bacteria</taxon>
        <taxon>Bacillati</taxon>
        <taxon>Actinomycetota</taxon>
        <taxon>Actinomycetes</taxon>
        <taxon>Jatrophihabitantales</taxon>
        <taxon>Jatrophihabitantaceae</taxon>
        <taxon>Jatrophihabitans</taxon>
    </lineage>
</organism>
<evidence type="ECO:0000256" key="1">
    <source>
        <dbReference type="SAM" id="MobiDB-lite"/>
    </source>
</evidence>
<feature type="region of interest" description="Disordered" evidence="1">
    <location>
        <begin position="1"/>
        <end position="47"/>
    </location>
</feature>
<protein>
    <submittedName>
        <fullName evidence="3">Uncharacterized protein</fullName>
    </submittedName>
</protein>
<name>A0ABY7JZR8_9ACTN</name>
<keyword evidence="2" id="KW-0812">Transmembrane</keyword>
<keyword evidence="4" id="KW-1185">Reference proteome</keyword>
<keyword evidence="2" id="KW-1133">Transmembrane helix</keyword>
<accession>A0ABY7JZR8</accession>
<proteinExistence type="predicted"/>
<evidence type="ECO:0000313" key="4">
    <source>
        <dbReference type="Proteomes" id="UP001164693"/>
    </source>
</evidence>
<dbReference type="Proteomes" id="UP001164693">
    <property type="component" value="Chromosome"/>
</dbReference>
<sequence>MEYEPPPAFAAPEQRSAPVDPATLAPPSVSPASWPGGRPAGDAPTGAAPQTPWRLIAAAAVLVAAVTVWGLVALMQASDGNRGTAQRRISLPSAVADLQLVRSVSGSTVRALLEQQLGSLGPIDDAMDTAQVGIYRVGSDGPTTVVFLGFNATDSTQIDALLGSTDANGVVEQIMSGAGARDAARAGPGPLGGALQCAQASKNGQPYTPCVWADRSTLGLVLQIGLVDTARAADTAVQFRAAAEH</sequence>
<reference evidence="3" key="1">
    <citation type="submission" date="2022-05" db="EMBL/GenBank/DDBJ databases">
        <title>Jatrophihabitans sp. SB3-54 whole genome sequence.</title>
        <authorList>
            <person name="Suh M.K."/>
            <person name="Eom M.K."/>
            <person name="Kim J.S."/>
            <person name="Kim H.S."/>
            <person name="Do H.E."/>
            <person name="Shin Y.K."/>
            <person name="Lee J.-S."/>
        </authorList>
    </citation>
    <scope>NUCLEOTIDE SEQUENCE</scope>
    <source>
        <strain evidence="3">SB3-54</strain>
    </source>
</reference>
<dbReference type="RefSeq" id="WP_269443377.1">
    <property type="nucleotide sequence ID" value="NZ_CP097463.1"/>
</dbReference>
<evidence type="ECO:0000256" key="2">
    <source>
        <dbReference type="SAM" id="Phobius"/>
    </source>
</evidence>
<keyword evidence="2" id="KW-0472">Membrane</keyword>